<organism evidence="1 2">
    <name type="scientific">Artomyces pyxidatus</name>
    <dbReference type="NCBI Taxonomy" id="48021"/>
    <lineage>
        <taxon>Eukaryota</taxon>
        <taxon>Fungi</taxon>
        <taxon>Dikarya</taxon>
        <taxon>Basidiomycota</taxon>
        <taxon>Agaricomycotina</taxon>
        <taxon>Agaricomycetes</taxon>
        <taxon>Russulales</taxon>
        <taxon>Auriscalpiaceae</taxon>
        <taxon>Artomyces</taxon>
    </lineage>
</organism>
<comment type="caution">
    <text evidence="1">The sequence shown here is derived from an EMBL/GenBank/DDBJ whole genome shotgun (WGS) entry which is preliminary data.</text>
</comment>
<feature type="non-terminal residue" evidence="1">
    <location>
        <position position="1"/>
    </location>
</feature>
<name>A0ACB8SMY4_9AGAM</name>
<evidence type="ECO:0000313" key="1">
    <source>
        <dbReference type="EMBL" id="KAI0057939.1"/>
    </source>
</evidence>
<gene>
    <name evidence="1" type="ORF">BV25DRAFT_1783043</name>
</gene>
<feature type="non-terminal residue" evidence="1">
    <location>
        <position position="88"/>
    </location>
</feature>
<reference evidence="1" key="1">
    <citation type="submission" date="2021-03" db="EMBL/GenBank/DDBJ databases">
        <authorList>
            <consortium name="DOE Joint Genome Institute"/>
            <person name="Ahrendt S."/>
            <person name="Looney B.P."/>
            <person name="Miyauchi S."/>
            <person name="Morin E."/>
            <person name="Drula E."/>
            <person name="Courty P.E."/>
            <person name="Chicoki N."/>
            <person name="Fauchery L."/>
            <person name="Kohler A."/>
            <person name="Kuo A."/>
            <person name="Labutti K."/>
            <person name="Pangilinan J."/>
            <person name="Lipzen A."/>
            <person name="Riley R."/>
            <person name="Andreopoulos W."/>
            <person name="He G."/>
            <person name="Johnson J."/>
            <person name="Barry K.W."/>
            <person name="Grigoriev I.V."/>
            <person name="Nagy L."/>
            <person name="Hibbett D."/>
            <person name="Henrissat B."/>
            <person name="Matheny P.B."/>
            <person name="Labbe J."/>
            <person name="Martin F."/>
        </authorList>
    </citation>
    <scope>NUCLEOTIDE SEQUENCE</scope>
    <source>
        <strain evidence="1">HHB10654</strain>
    </source>
</reference>
<sequence length="88" mass="10250">HKLSCVSRPSEMSHWIKRKRDYTKPPEIDNLSDYTSAFRAWWSGMQPSWRGSEWPLKRSTVEGETWEGVRKGGANGFVIVLILLAWWA</sequence>
<keyword evidence="2" id="KW-1185">Reference proteome</keyword>
<proteinExistence type="predicted"/>
<evidence type="ECO:0000313" key="2">
    <source>
        <dbReference type="Proteomes" id="UP000814140"/>
    </source>
</evidence>
<dbReference type="Proteomes" id="UP000814140">
    <property type="component" value="Unassembled WGS sequence"/>
</dbReference>
<accession>A0ACB8SMY4</accession>
<protein>
    <submittedName>
        <fullName evidence="1">Uncharacterized protein</fullName>
    </submittedName>
</protein>
<dbReference type="EMBL" id="MU277241">
    <property type="protein sequence ID" value="KAI0057939.1"/>
    <property type="molecule type" value="Genomic_DNA"/>
</dbReference>
<reference evidence="1" key="2">
    <citation type="journal article" date="2022" name="New Phytol.">
        <title>Evolutionary transition to the ectomycorrhizal habit in the genomes of a hyperdiverse lineage of mushroom-forming fungi.</title>
        <authorList>
            <person name="Looney B."/>
            <person name="Miyauchi S."/>
            <person name="Morin E."/>
            <person name="Drula E."/>
            <person name="Courty P.E."/>
            <person name="Kohler A."/>
            <person name="Kuo A."/>
            <person name="LaButti K."/>
            <person name="Pangilinan J."/>
            <person name="Lipzen A."/>
            <person name="Riley R."/>
            <person name="Andreopoulos W."/>
            <person name="He G."/>
            <person name="Johnson J."/>
            <person name="Nolan M."/>
            <person name="Tritt A."/>
            <person name="Barry K.W."/>
            <person name="Grigoriev I.V."/>
            <person name="Nagy L.G."/>
            <person name="Hibbett D."/>
            <person name="Henrissat B."/>
            <person name="Matheny P.B."/>
            <person name="Labbe J."/>
            <person name="Martin F.M."/>
        </authorList>
    </citation>
    <scope>NUCLEOTIDE SEQUENCE</scope>
    <source>
        <strain evidence="1">HHB10654</strain>
    </source>
</reference>